<evidence type="ECO:0000256" key="3">
    <source>
        <dbReference type="ARBA" id="ARBA00022777"/>
    </source>
</evidence>
<proteinExistence type="predicted"/>
<dbReference type="PANTHER" id="PTHR12755:SF3">
    <property type="entry name" value="POLYNUCLEOTIDE 5'-HYDROXYL-KINASE NOL9"/>
    <property type="match status" value="1"/>
</dbReference>
<gene>
    <name evidence="6" type="ORF">ENL21_01320</name>
</gene>
<dbReference type="InterPro" id="IPR027417">
    <property type="entry name" value="P-loop_NTPase"/>
</dbReference>
<dbReference type="Proteomes" id="UP000886111">
    <property type="component" value="Unassembled WGS sequence"/>
</dbReference>
<comment type="caution">
    <text evidence="6">The sequence shown here is derived from an EMBL/GenBank/DDBJ whole genome shotgun (WGS) entry which is preliminary data.</text>
</comment>
<evidence type="ECO:0000313" key="6">
    <source>
        <dbReference type="EMBL" id="HHE54392.1"/>
    </source>
</evidence>
<dbReference type="GO" id="GO:0005524">
    <property type="term" value="F:ATP binding"/>
    <property type="evidence" value="ECO:0007669"/>
    <property type="project" value="UniProtKB-KW"/>
</dbReference>
<keyword evidence="1" id="KW-0808">Transferase</keyword>
<keyword evidence="4" id="KW-0067">ATP-binding</keyword>
<dbReference type="SUPFAM" id="SSF52540">
    <property type="entry name" value="P-loop containing nucleoside triphosphate hydrolases"/>
    <property type="match status" value="1"/>
</dbReference>
<dbReference type="Pfam" id="PF16575">
    <property type="entry name" value="CLP1_P"/>
    <property type="match status" value="1"/>
</dbReference>
<sequence length="295" mass="33359">MIEKELFWDDLLNAIDTHAYRTIYVVGNTDCGKTTLCRYLVQQMVPQKTVGYVDCDPGQSNLGLPTTLNAGLFTSPEQQAPEQIFSRFIGVTSPRQKKLQCLLAVQRLTEKMKQLGSEFTIIDSSGYASGADAVEFHAVLIESLQPDLVVIVEHENELERLAQYISKLNGIALKRLPVSSHVKPRSMPIRREYRETKFREYFQNSDLKVVDISNMMLCGSLPERFTVQTVRGRLIAFLDSEKFVVKVGVARSIYDNDQICVCLVPEFDQDQASFLQIGDLFLDPELKEDHSKQAG</sequence>
<evidence type="ECO:0000256" key="2">
    <source>
        <dbReference type="ARBA" id="ARBA00022741"/>
    </source>
</evidence>
<dbReference type="PANTHER" id="PTHR12755">
    <property type="entry name" value="CLEAVAGE/POLYADENYLATION FACTOR IA SUBUNIT CLP1P"/>
    <property type="match status" value="1"/>
</dbReference>
<dbReference type="GO" id="GO:0051731">
    <property type="term" value="F:polynucleotide 5'-hydroxyl-kinase activity"/>
    <property type="evidence" value="ECO:0007669"/>
    <property type="project" value="InterPro"/>
</dbReference>
<dbReference type="InterPro" id="IPR045116">
    <property type="entry name" value="Clp1/Grc3"/>
</dbReference>
<protein>
    <recommendedName>
        <fullName evidence="5">Clp1 P-loop domain-containing protein</fullName>
    </recommendedName>
</protein>
<dbReference type="InterPro" id="IPR032319">
    <property type="entry name" value="CLP1_P"/>
</dbReference>
<dbReference type="Gene3D" id="3.40.50.300">
    <property type="entry name" value="P-loop containing nucleotide triphosphate hydrolases"/>
    <property type="match status" value="1"/>
</dbReference>
<dbReference type="EMBL" id="DRTD01000096">
    <property type="protein sequence ID" value="HHE54392.1"/>
    <property type="molecule type" value="Genomic_DNA"/>
</dbReference>
<organism evidence="6">
    <name type="scientific">Caldithrix abyssi</name>
    <dbReference type="NCBI Taxonomy" id="187145"/>
    <lineage>
        <taxon>Bacteria</taxon>
        <taxon>Pseudomonadati</taxon>
        <taxon>Calditrichota</taxon>
        <taxon>Calditrichia</taxon>
        <taxon>Calditrichales</taxon>
        <taxon>Calditrichaceae</taxon>
        <taxon>Caldithrix</taxon>
    </lineage>
</organism>
<feature type="domain" description="Clp1 P-loop" evidence="5">
    <location>
        <begin position="27"/>
        <end position="204"/>
    </location>
</feature>
<dbReference type="AlphaFoldDB" id="A0A7V5H2D2"/>
<reference evidence="6" key="1">
    <citation type="journal article" date="2020" name="mSystems">
        <title>Genome- and Community-Level Interaction Insights into Carbon Utilization and Element Cycling Functions of Hydrothermarchaeota in Hydrothermal Sediment.</title>
        <authorList>
            <person name="Zhou Z."/>
            <person name="Liu Y."/>
            <person name="Xu W."/>
            <person name="Pan J."/>
            <person name="Luo Z.H."/>
            <person name="Li M."/>
        </authorList>
    </citation>
    <scope>NUCLEOTIDE SEQUENCE [LARGE SCALE GENOMIC DNA]</scope>
    <source>
        <strain evidence="6">HyVt-76</strain>
    </source>
</reference>
<evidence type="ECO:0000259" key="5">
    <source>
        <dbReference type="Pfam" id="PF16575"/>
    </source>
</evidence>
<evidence type="ECO:0000256" key="4">
    <source>
        <dbReference type="ARBA" id="ARBA00022840"/>
    </source>
</evidence>
<name>A0A7V5H2D2_CALAY</name>
<dbReference type="GO" id="GO:0006396">
    <property type="term" value="P:RNA processing"/>
    <property type="evidence" value="ECO:0007669"/>
    <property type="project" value="InterPro"/>
</dbReference>
<evidence type="ECO:0000256" key="1">
    <source>
        <dbReference type="ARBA" id="ARBA00022679"/>
    </source>
</evidence>
<keyword evidence="2" id="KW-0547">Nucleotide-binding</keyword>
<accession>A0A7V5H2D2</accession>
<keyword evidence="3" id="KW-0418">Kinase</keyword>